<evidence type="ECO:0000313" key="9">
    <source>
        <dbReference type="Proteomes" id="UP000435423"/>
    </source>
</evidence>
<dbReference type="InterPro" id="IPR036388">
    <property type="entry name" value="WH-like_DNA-bd_sf"/>
</dbReference>
<dbReference type="GO" id="GO:1901135">
    <property type="term" value="P:carbohydrate derivative metabolic process"/>
    <property type="evidence" value="ECO:0007669"/>
    <property type="project" value="InterPro"/>
</dbReference>
<dbReference type="InterPro" id="IPR035472">
    <property type="entry name" value="RpiR-like_SIS"/>
</dbReference>
<protein>
    <submittedName>
        <fullName evidence="7">SIS domain-containing protein</fullName>
    </submittedName>
</protein>
<dbReference type="PANTHER" id="PTHR30514:SF10">
    <property type="entry name" value="MURR_RPIR FAMILY TRANSCRIPTIONAL REGULATOR"/>
    <property type="match status" value="1"/>
</dbReference>
<organism evidence="7 9">
    <name type="scientific">Streptococcus zhangguiae</name>
    <dbReference type="NCBI Taxonomy" id="2664091"/>
    <lineage>
        <taxon>Bacteria</taxon>
        <taxon>Bacillati</taxon>
        <taxon>Bacillota</taxon>
        <taxon>Bacilli</taxon>
        <taxon>Lactobacillales</taxon>
        <taxon>Streptococcaceae</taxon>
        <taxon>Streptococcus</taxon>
    </lineage>
</organism>
<dbReference type="InterPro" id="IPR001347">
    <property type="entry name" value="SIS_dom"/>
</dbReference>
<dbReference type="GO" id="GO:0097367">
    <property type="term" value="F:carbohydrate derivative binding"/>
    <property type="evidence" value="ECO:0007669"/>
    <property type="project" value="InterPro"/>
</dbReference>
<evidence type="ECO:0000256" key="3">
    <source>
        <dbReference type="ARBA" id="ARBA00023163"/>
    </source>
</evidence>
<evidence type="ECO:0000259" key="4">
    <source>
        <dbReference type="PROSITE" id="PS51071"/>
    </source>
</evidence>
<reference evidence="7 9" key="1">
    <citation type="submission" date="2019-10" db="EMBL/GenBank/DDBJ databases">
        <title>Streptococcis sp, isolated from the respiratory tract of Marmot.</title>
        <authorList>
            <person name="Zhang G."/>
        </authorList>
    </citation>
    <scope>NUCLEOTIDE SEQUENCE [LARGE SCALE GENOMIC DNA]</scope>
    <source>
        <strain evidence="7">Zg-70</strain>
        <strain evidence="9">zg-70</strain>
    </source>
</reference>
<dbReference type="Pfam" id="PF01380">
    <property type="entry name" value="SIS"/>
    <property type="match status" value="1"/>
</dbReference>
<dbReference type="RefSeq" id="WP_154608468.1">
    <property type="nucleotide sequence ID" value="NZ_CP072115.1"/>
</dbReference>
<dbReference type="CDD" id="cd05013">
    <property type="entry name" value="SIS_RpiR"/>
    <property type="match status" value="1"/>
</dbReference>
<accession>A0A6I4RAF6</accession>
<evidence type="ECO:0000256" key="2">
    <source>
        <dbReference type="ARBA" id="ARBA00023125"/>
    </source>
</evidence>
<keyword evidence="2" id="KW-0238">DNA-binding</keyword>
<dbReference type="Gene3D" id="1.10.10.10">
    <property type="entry name" value="Winged helix-like DNA-binding domain superfamily/Winged helix DNA-binding domain"/>
    <property type="match status" value="1"/>
</dbReference>
<dbReference type="PROSITE" id="PS51071">
    <property type="entry name" value="HTH_RPIR"/>
    <property type="match status" value="1"/>
</dbReference>
<dbReference type="PANTHER" id="PTHR30514">
    <property type="entry name" value="GLUCOKINASE"/>
    <property type="match status" value="1"/>
</dbReference>
<dbReference type="Proteomes" id="UP000435423">
    <property type="component" value="Unassembled WGS sequence"/>
</dbReference>
<dbReference type="SUPFAM" id="SSF53697">
    <property type="entry name" value="SIS domain"/>
    <property type="match status" value="1"/>
</dbReference>
<dbReference type="GO" id="GO:0003677">
    <property type="term" value="F:DNA binding"/>
    <property type="evidence" value="ECO:0007669"/>
    <property type="project" value="UniProtKB-KW"/>
</dbReference>
<dbReference type="GO" id="GO:0003700">
    <property type="term" value="F:DNA-binding transcription factor activity"/>
    <property type="evidence" value="ECO:0007669"/>
    <property type="project" value="InterPro"/>
</dbReference>
<dbReference type="InterPro" id="IPR009057">
    <property type="entry name" value="Homeodomain-like_sf"/>
</dbReference>
<dbReference type="InterPro" id="IPR046348">
    <property type="entry name" value="SIS_dom_sf"/>
</dbReference>
<feature type="domain" description="HTH rpiR-type" evidence="4">
    <location>
        <begin position="1"/>
        <end position="74"/>
    </location>
</feature>
<dbReference type="Pfam" id="PF01418">
    <property type="entry name" value="HTH_6"/>
    <property type="match status" value="1"/>
</dbReference>
<dbReference type="Proteomes" id="UP000435060">
    <property type="component" value="Unassembled WGS sequence"/>
</dbReference>
<keyword evidence="3" id="KW-0804">Transcription</keyword>
<comment type="caution">
    <text evidence="7">The sequence shown here is derived from an EMBL/GenBank/DDBJ whole genome shotgun (WGS) entry which is preliminary data.</text>
</comment>
<reference evidence="6 8" key="2">
    <citation type="submission" date="2019-11" db="EMBL/GenBank/DDBJ databases">
        <title>Streptococcis sp. isolated from the respiratory tract of Marmot.</title>
        <authorList>
            <person name="Zhang G."/>
        </authorList>
    </citation>
    <scope>NUCLEOTIDE SEQUENCE [LARGE SCALE GENOMIC DNA]</scope>
    <source>
        <strain evidence="8">zg-86</strain>
        <strain evidence="6">Zg-86</strain>
    </source>
</reference>
<dbReference type="InterPro" id="IPR047640">
    <property type="entry name" value="RpiR-like"/>
</dbReference>
<dbReference type="EMBL" id="WLCG01000007">
    <property type="protein sequence ID" value="MTB64502.1"/>
    <property type="molecule type" value="Genomic_DNA"/>
</dbReference>
<dbReference type="SUPFAM" id="SSF46689">
    <property type="entry name" value="Homeodomain-like"/>
    <property type="match status" value="1"/>
</dbReference>
<evidence type="ECO:0000313" key="6">
    <source>
        <dbReference type="EMBL" id="MTB64502.1"/>
    </source>
</evidence>
<feature type="domain" description="SIS" evidence="5">
    <location>
        <begin position="123"/>
        <end position="267"/>
    </location>
</feature>
<dbReference type="EMBL" id="WUBJ01000006">
    <property type="protein sequence ID" value="MWV56489.1"/>
    <property type="molecule type" value="Genomic_DNA"/>
</dbReference>
<dbReference type="InterPro" id="IPR000281">
    <property type="entry name" value="HTH_RpiR"/>
</dbReference>
<gene>
    <name evidence="6" type="ORF">GGG87_05795</name>
    <name evidence="7" type="ORF">GGH11_05830</name>
</gene>
<dbReference type="AlphaFoldDB" id="A0A6I4RAF6"/>
<evidence type="ECO:0000256" key="1">
    <source>
        <dbReference type="ARBA" id="ARBA00023015"/>
    </source>
</evidence>
<keyword evidence="8" id="KW-1185">Reference proteome</keyword>
<evidence type="ECO:0000313" key="8">
    <source>
        <dbReference type="Proteomes" id="UP000435060"/>
    </source>
</evidence>
<keyword evidence="1" id="KW-0805">Transcription regulation</keyword>
<name>A0A6I4RAF6_9STRE</name>
<evidence type="ECO:0000313" key="7">
    <source>
        <dbReference type="EMBL" id="MWV56489.1"/>
    </source>
</evidence>
<dbReference type="Gene3D" id="3.40.50.10490">
    <property type="entry name" value="Glucose-6-phosphate isomerase like protein, domain 1"/>
    <property type="match status" value="1"/>
</dbReference>
<proteinExistence type="predicted"/>
<evidence type="ECO:0000259" key="5">
    <source>
        <dbReference type="PROSITE" id="PS51464"/>
    </source>
</evidence>
<dbReference type="PROSITE" id="PS51464">
    <property type="entry name" value="SIS"/>
    <property type="match status" value="1"/>
</dbReference>
<sequence>MIEQLKNSKQLTHTERDIAKYILEFPRIIIETSLEDLADQCHVSQASIIRLCKKMGCKGFSDFKTKLALEMTTISETSEEISIDLPFDKPATTHEITNTFYNMYSKTLDYEFKNLDILQLRRAAKLLQNADLIHIYGRGESLIIAEDFHYKMMRIGFHTSLETLNGFQEAHSFSVSDTQLKQVAIVISQYVNSLQVQYIVDELNANQIPFILLTATQNPWPYDMLAEVTLKINSPESRHKMGSFVSRNAMLFVLDCLFAEIFSLNYEQNVKNLKEFTKRKEQRNYYYRSNIDN</sequence>